<evidence type="ECO:0000313" key="3">
    <source>
        <dbReference type="EMBL" id="EJF45273.1"/>
    </source>
</evidence>
<feature type="compositionally biased region" description="Basic and acidic residues" evidence="1">
    <location>
        <begin position="28"/>
        <end position="37"/>
    </location>
</feature>
<dbReference type="PROSITE" id="PS51257">
    <property type="entry name" value="PROKAR_LIPOPROTEIN"/>
    <property type="match status" value="1"/>
</dbReference>
<comment type="caution">
    <text evidence="3">The sequence shown here is derived from an EMBL/GenBank/DDBJ whole genome shotgun (WGS) entry which is preliminary data.</text>
</comment>
<reference evidence="3 4" key="1">
    <citation type="submission" date="2012-05" db="EMBL/GenBank/DDBJ databases">
        <authorList>
            <person name="Harkins D.M."/>
            <person name="Madupu R."/>
            <person name="Durkin A.S."/>
            <person name="Torralba M."/>
            <person name="Methe B."/>
            <person name="Sutton G.G."/>
            <person name="Nelson K.E."/>
        </authorList>
    </citation>
    <scope>NUCLEOTIDE SEQUENCE [LARGE SCALE GENOMIC DNA]</scope>
    <source>
        <strain evidence="3 4">F0489</strain>
    </source>
</reference>
<accession>J1HIB8</accession>
<organism evidence="3 4">
    <name type="scientific">Actinomyces massiliensis F0489</name>
    <dbReference type="NCBI Taxonomy" id="1125718"/>
    <lineage>
        <taxon>Bacteria</taxon>
        <taxon>Bacillati</taxon>
        <taxon>Actinomycetota</taxon>
        <taxon>Actinomycetes</taxon>
        <taxon>Actinomycetales</taxon>
        <taxon>Actinomycetaceae</taxon>
        <taxon>Actinomyces</taxon>
    </lineage>
</organism>
<evidence type="ECO:0000256" key="2">
    <source>
        <dbReference type="SAM" id="SignalP"/>
    </source>
</evidence>
<keyword evidence="4" id="KW-1185">Reference proteome</keyword>
<dbReference type="EMBL" id="AKFT01000100">
    <property type="protein sequence ID" value="EJF45273.1"/>
    <property type="molecule type" value="Genomic_DNA"/>
</dbReference>
<sequence length="86" mass="9551">MRRFLPRLITLCAIAALISGLAACVNSSKDDPGDRIVHPTPVSSSTQSPDDIASYWTEERMASAEPMPMPTISCRTKLQCLLDEWW</sequence>
<dbReference type="Proteomes" id="UP000002941">
    <property type="component" value="Unassembled WGS sequence"/>
</dbReference>
<feature type="region of interest" description="Disordered" evidence="1">
    <location>
        <begin position="28"/>
        <end position="50"/>
    </location>
</feature>
<protein>
    <recommendedName>
        <fullName evidence="5">Lipoprotein</fullName>
    </recommendedName>
</protein>
<name>J1HIB8_9ACTO</name>
<feature type="chain" id="PRO_5039376347" description="Lipoprotein" evidence="2">
    <location>
        <begin position="23"/>
        <end position="86"/>
    </location>
</feature>
<feature type="signal peptide" evidence="2">
    <location>
        <begin position="1"/>
        <end position="22"/>
    </location>
</feature>
<proteinExistence type="predicted"/>
<dbReference type="AlphaFoldDB" id="J1HIB8"/>
<gene>
    <name evidence="3" type="ORF">HMPREF1318_2594</name>
</gene>
<evidence type="ECO:0000313" key="4">
    <source>
        <dbReference type="Proteomes" id="UP000002941"/>
    </source>
</evidence>
<evidence type="ECO:0000256" key="1">
    <source>
        <dbReference type="SAM" id="MobiDB-lite"/>
    </source>
</evidence>
<evidence type="ECO:0008006" key="5">
    <source>
        <dbReference type="Google" id="ProtNLM"/>
    </source>
</evidence>
<keyword evidence="2" id="KW-0732">Signal</keyword>